<evidence type="ECO:0000313" key="3">
    <source>
        <dbReference type="Proteomes" id="UP000242519"/>
    </source>
</evidence>
<protein>
    <submittedName>
        <fullName evidence="2">Uncharacterized protein</fullName>
    </submittedName>
</protein>
<sequence length="101" mass="10450">MPSMSSPLLPPALGQLRYTKLPEHPPVFPLLRTATSETAPEGRPLRARQGSATGGDGGESASGNAAGPGPKPKQRGSSAENARAASCPRRRERLVLVLALA</sequence>
<evidence type="ECO:0000313" key="2">
    <source>
        <dbReference type="EMBL" id="OWP05641.1"/>
    </source>
</evidence>
<evidence type="ECO:0000256" key="1">
    <source>
        <dbReference type="SAM" id="MobiDB-lite"/>
    </source>
</evidence>
<accession>A0A218ZC35</accession>
<reference evidence="2 3" key="1">
    <citation type="submission" date="2017-04" db="EMBL/GenBank/DDBJ databases">
        <title>Draft genome sequence of Marssonina coronaria NL1: causal agent of apple blotch.</title>
        <authorList>
            <person name="Cheng Q."/>
        </authorList>
    </citation>
    <scope>NUCLEOTIDE SEQUENCE [LARGE SCALE GENOMIC DNA]</scope>
    <source>
        <strain evidence="2 3">NL1</strain>
    </source>
</reference>
<proteinExistence type="predicted"/>
<dbReference type="Proteomes" id="UP000242519">
    <property type="component" value="Unassembled WGS sequence"/>
</dbReference>
<dbReference type="InParanoid" id="A0A218ZC35"/>
<dbReference type="EMBL" id="MZNU01000061">
    <property type="protein sequence ID" value="OWP05641.1"/>
    <property type="molecule type" value="Genomic_DNA"/>
</dbReference>
<feature type="region of interest" description="Disordered" evidence="1">
    <location>
        <begin position="23"/>
        <end position="88"/>
    </location>
</feature>
<keyword evidence="3" id="KW-1185">Reference proteome</keyword>
<dbReference type="AlphaFoldDB" id="A0A218ZC35"/>
<gene>
    <name evidence="2" type="ORF">B2J93_1690</name>
</gene>
<comment type="caution">
    <text evidence="2">The sequence shown here is derived from an EMBL/GenBank/DDBJ whole genome shotgun (WGS) entry which is preliminary data.</text>
</comment>
<name>A0A218ZC35_9HELO</name>
<organism evidence="2 3">
    <name type="scientific">Diplocarpon coronariae</name>
    <dbReference type="NCBI Taxonomy" id="2795749"/>
    <lineage>
        <taxon>Eukaryota</taxon>
        <taxon>Fungi</taxon>
        <taxon>Dikarya</taxon>
        <taxon>Ascomycota</taxon>
        <taxon>Pezizomycotina</taxon>
        <taxon>Leotiomycetes</taxon>
        <taxon>Helotiales</taxon>
        <taxon>Drepanopezizaceae</taxon>
        <taxon>Diplocarpon</taxon>
    </lineage>
</organism>